<dbReference type="InterPro" id="IPR013087">
    <property type="entry name" value="Znf_C2H2_type"/>
</dbReference>
<keyword evidence="3" id="KW-1185">Reference proteome</keyword>
<protein>
    <submittedName>
        <fullName evidence="2">5578_t:CDS:1</fullName>
    </submittedName>
</protein>
<organism evidence="2 3">
    <name type="scientific">Ambispora gerdemannii</name>
    <dbReference type="NCBI Taxonomy" id="144530"/>
    <lineage>
        <taxon>Eukaryota</taxon>
        <taxon>Fungi</taxon>
        <taxon>Fungi incertae sedis</taxon>
        <taxon>Mucoromycota</taxon>
        <taxon>Glomeromycotina</taxon>
        <taxon>Glomeromycetes</taxon>
        <taxon>Archaeosporales</taxon>
        <taxon>Ambisporaceae</taxon>
        <taxon>Ambispora</taxon>
    </lineage>
</organism>
<sequence>MSKICNTQQCFFHELMKWHLDSIDSGDTFYLEIATKMDSEQIAFDTKLVNDGQRRKTWCRYDLNHLDLNHIYTFEEFEYINDQLKCHTLEINGEPVNLFELDKNGNLRPMPQKLAGNSVTGSGTSSQGGFNFHVRGKRTIRAPDVSFTSKNVYRHLTQQQLWTFQGESFTPTFVVGVGDTASISKFEELDDKFKSEYFAMGTSVQLDGDNILSGFTLNVEMIEDAISQTPSESEGELEINCPKCNESFTVNYLFMKHYEERHACKPVETVDRVMPT</sequence>
<comment type="caution">
    <text evidence="2">The sequence shown here is derived from an EMBL/GenBank/DDBJ whole genome shotgun (WGS) entry which is preliminary data.</text>
</comment>
<name>A0A9N8VBV3_9GLOM</name>
<dbReference type="Proteomes" id="UP000789831">
    <property type="component" value="Unassembled WGS sequence"/>
</dbReference>
<evidence type="ECO:0000259" key="1">
    <source>
        <dbReference type="PROSITE" id="PS00028"/>
    </source>
</evidence>
<evidence type="ECO:0000313" key="3">
    <source>
        <dbReference type="Proteomes" id="UP000789831"/>
    </source>
</evidence>
<accession>A0A9N8VBV3</accession>
<dbReference type="OrthoDB" id="88517at2759"/>
<dbReference type="PROSITE" id="PS00028">
    <property type="entry name" value="ZINC_FINGER_C2H2_1"/>
    <property type="match status" value="1"/>
</dbReference>
<feature type="domain" description="C2H2-type" evidence="1">
    <location>
        <begin position="241"/>
        <end position="262"/>
    </location>
</feature>
<dbReference type="InterPro" id="IPR012296">
    <property type="entry name" value="Nuclease_put_TT1808"/>
</dbReference>
<proteinExistence type="predicted"/>
<reference evidence="2" key="1">
    <citation type="submission" date="2021-06" db="EMBL/GenBank/DDBJ databases">
        <authorList>
            <person name="Kallberg Y."/>
            <person name="Tangrot J."/>
            <person name="Rosling A."/>
        </authorList>
    </citation>
    <scope>NUCLEOTIDE SEQUENCE</scope>
    <source>
        <strain evidence="2">MT106</strain>
    </source>
</reference>
<dbReference type="Gene3D" id="3.90.1570.10">
    <property type="entry name" value="tt1808, chain A"/>
    <property type="match status" value="1"/>
</dbReference>
<gene>
    <name evidence="2" type="ORF">AGERDE_LOCUS1333</name>
</gene>
<evidence type="ECO:0000313" key="2">
    <source>
        <dbReference type="EMBL" id="CAG8444812.1"/>
    </source>
</evidence>
<dbReference type="AlphaFoldDB" id="A0A9N8VBV3"/>
<dbReference type="EMBL" id="CAJVPL010000088">
    <property type="protein sequence ID" value="CAG8444812.1"/>
    <property type="molecule type" value="Genomic_DNA"/>
</dbReference>